<dbReference type="GO" id="GO:0046076">
    <property type="term" value="P:dTTP catabolic process"/>
    <property type="evidence" value="ECO:0007669"/>
    <property type="project" value="TreeGrafter"/>
</dbReference>
<comment type="caution">
    <text evidence="3">The sequence shown here is derived from an EMBL/GenBank/DDBJ whole genome shotgun (WGS) entry which is preliminary data.</text>
</comment>
<keyword evidence="4" id="KW-1185">Reference proteome</keyword>
<dbReference type="GO" id="GO:0046081">
    <property type="term" value="P:dUTP catabolic process"/>
    <property type="evidence" value="ECO:0007669"/>
    <property type="project" value="TreeGrafter"/>
</dbReference>
<dbReference type="InterPro" id="IPR035013">
    <property type="entry name" value="YabN_N"/>
</dbReference>
<evidence type="ECO:0000313" key="4">
    <source>
        <dbReference type="Proteomes" id="UP000238415"/>
    </source>
</evidence>
<dbReference type="Gene3D" id="3.40.1010.10">
    <property type="entry name" value="Cobalt-precorrin-4 Transmethylase, Domain 1"/>
    <property type="match status" value="1"/>
</dbReference>
<dbReference type="GO" id="GO:0006203">
    <property type="term" value="P:dGTP catabolic process"/>
    <property type="evidence" value="ECO:0007669"/>
    <property type="project" value="TreeGrafter"/>
</dbReference>
<accession>A0A2T0ATU5</accession>
<dbReference type="PANTHER" id="PTHR30522">
    <property type="entry name" value="NUCLEOSIDE TRIPHOSPHATE PYROPHOSPHOHYDROLASE"/>
    <property type="match status" value="1"/>
</dbReference>
<dbReference type="OrthoDB" id="9808939at2"/>
<dbReference type="InterPro" id="IPR004518">
    <property type="entry name" value="MazG-like_dom"/>
</dbReference>
<dbReference type="SUPFAM" id="SSF53790">
    <property type="entry name" value="Tetrapyrrole methylase"/>
    <property type="match status" value="1"/>
</dbReference>
<sequence length="490" mass="54668">MSGGIVIAGMGPGDPAQVPPALMKILQEVDRIFLRTERHPAVSALKEGGFKWQTFDALYEHARNFDELYRQIASVVIQEASNLRVAYVVPGHPMVAEKSVTLILESARQAGIDTRVVPAMSCLDALYATLKLDPTLGLTVVDALTLNVDGLDPGLGLIITQVYSQQVASDTKLTLMELYPDEYPVTVVRGAGLPEGERVEIVPLYALDRLPWIDHLTSVYLPPFIKGRERTLAGLKEIMARLRGKEGCPWDREQDHHSLKRYLVEETYEVLEAIEAADMHKLCEELGDLLLQIVFHARLAEERGDFTLADCLETICTKMRRRHPHVFGTISVNTSGEVLARWDKIKMAEKQKDGLKTPSLLSVPRGLPALLKALKVQEQAARVGFDWEDAAGVWSKVEEELEELREAAKGAGAAERTAELGDVLFALVNLARWLGVEPEEALQASVARFMERFQYIEEKARQKGLELEKLSLAEMDNLWEEAKKVKENKG</sequence>
<dbReference type="PANTHER" id="PTHR30522:SF0">
    <property type="entry name" value="NUCLEOSIDE TRIPHOSPHATE PYROPHOSPHOHYDROLASE"/>
    <property type="match status" value="1"/>
</dbReference>
<dbReference type="InterPro" id="IPR048015">
    <property type="entry name" value="NTP-PPase_MazG-like_N"/>
</dbReference>
<dbReference type="Pfam" id="PF01503">
    <property type="entry name" value="PRA-PH"/>
    <property type="match status" value="1"/>
</dbReference>
<dbReference type="InterPro" id="IPR014777">
    <property type="entry name" value="4pyrrole_Mease_sub1"/>
</dbReference>
<dbReference type="PIRSF" id="PIRSF002845">
    <property type="entry name" value="Ttrprl_mtas_MazG"/>
    <property type="match status" value="1"/>
</dbReference>
<dbReference type="GO" id="GO:0047693">
    <property type="term" value="F:ATP diphosphatase activity"/>
    <property type="evidence" value="ECO:0007669"/>
    <property type="project" value="UniProtKB-EC"/>
</dbReference>
<dbReference type="CDD" id="cd11529">
    <property type="entry name" value="NTP-PPase_MazG_Cterm"/>
    <property type="match status" value="1"/>
</dbReference>
<name>A0A2T0ATU5_9FIRM</name>
<dbReference type="InterPro" id="IPR035996">
    <property type="entry name" value="4pyrrol_Methylase_sf"/>
</dbReference>
<dbReference type="GO" id="GO:0046047">
    <property type="term" value="P:TTP catabolic process"/>
    <property type="evidence" value="ECO:0007669"/>
    <property type="project" value="TreeGrafter"/>
</dbReference>
<protein>
    <submittedName>
        <fullName evidence="3">Nucleoside triphosphate pyrophosphohydrolase</fullName>
        <ecNumber evidence="3">3.6.1.8</ecNumber>
    </submittedName>
</protein>
<dbReference type="RefSeq" id="WP_106005023.1">
    <property type="nucleotide sequence ID" value="NZ_CP136418.1"/>
</dbReference>
<evidence type="ECO:0000313" key="3">
    <source>
        <dbReference type="EMBL" id="PRR73894.1"/>
    </source>
</evidence>
<dbReference type="FunFam" id="1.10.287.1080:FF:000001">
    <property type="entry name" value="Nucleoside triphosphate pyrophosphohydrolase"/>
    <property type="match status" value="1"/>
</dbReference>
<dbReference type="InterPro" id="IPR024180">
    <property type="entry name" value="Tetrapyrrole_Mease/MazG_pred"/>
</dbReference>
<evidence type="ECO:0000259" key="2">
    <source>
        <dbReference type="Pfam" id="PF03819"/>
    </source>
</evidence>
<dbReference type="GO" id="GO:0046052">
    <property type="term" value="P:UTP catabolic process"/>
    <property type="evidence" value="ECO:0007669"/>
    <property type="project" value="TreeGrafter"/>
</dbReference>
<dbReference type="EMBL" id="PVXM01000015">
    <property type="protein sequence ID" value="PRR73894.1"/>
    <property type="molecule type" value="Genomic_DNA"/>
</dbReference>
<dbReference type="InterPro" id="IPR021130">
    <property type="entry name" value="PRib-ATP_PPHydrolase-like"/>
</dbReference>
<proteinExistence type="predicted"/>
<dbReference type="NCBIfam" id="TIGR00444">
    <property type="entry name" value="mazG"/>
    <property type="match status" value="1"/>
</dbReference>
<dbReference type="FunFam" id="1.10.287.1080:FF:000003">
    <property type="entry name" value="Nucleoside triphosphate pyrophosphohydrolase"/>
    <property type="match status" value="1"/>
</dbReference>
<feature type="domain" description="Tetrapyrrole methylase" evidence="1">
    <location>
        <begin position="5"/>
        <end position="207"/>
    </location>
</feature>
<dbReference type="SUPFAM" id="SSF101386">
    <property type="entry name" value="all-alpha NTP pyrophosphatases"/>
    <property type="match status" value="2"/>
</dbReference>
<feature type="domain" description="NTP pyrophosphohydrolase MazG-like" evidence="2">
    <location>
        <begin position="254"/>
        <end position="327"/>
    </location>
</feature>
<dbReference type="CDD" id="cd11723">
    <property type="entry name" value="YabN_N_like"/>
    <property type="match status" value="1"/>
</dbReference>
<dbReference type="CDD" id="cd11528">
    <property type="entry name" value="NTP-PPase_MazG_Nterm"/>
    <property type="match status" value="1"/>
</dbReference>
<dbReference type="AlphaFoldDB" id="A0A2T0ATU5"/>
<dbReference type="EC" id="3.6.1.8" evidence="3"/>
<dbReference type="Pfam" id="PF00590">
    <property type="entry name" value="TP_methylase"/>
    <property type="match status" value="1"/>
</dbReference>
<dbReference type="InterPro" id="IPR048011">
    <property type="entry name" value="NTP-PPase_MazG-like_C"/>
</dbReference>
<reference evidence="3 4" key="1">
    <citation type="submission" date="2018-03" db="EMBL/GenBank/DDBJ databases">
        <title>Genome sequence of Moorella humiferrea DSM 23265.</title>
        <authorList>
            <person name="Poehlein A."/>
            <person name="Daniel R."/>
        </authorList>
    </citation>
    <scope>NUCLEOTIDE SEQUENCE [LARGE SCALE GENOMIC DNA]</scope>
    <source>
        <strain evidence="3 4">DSM 23265</strain>
    </source>
</reference>
<dbReference type="GO" id="GO:0006950">
    <property type="term" value="P:response to stress"/>
    <property type="evidence" value="ECO:0007669"/>
    <property type="project" value="UniProtKB-ARBA"/>
</dbReference>
<dbReference type="Pfam" id="PF03819">
    <property type="entry name" value="MazG"/>
    <property type="match status" value="1"/>
</dbReference>
<dbReference type="InterPro" id="IPR000878">
    <property type="entry name" value="4pyrrol_Mease"/>
</dbReference>
<dbReference type="NCBIfam" id="NF007113">
    <property type="entry name" value="PRK09562.1"/>
    <property type="match status" value="1"/>
</dbReference>
<dbReference type="InterPro" id="IPR011551">
    <property type="entry name" value="NTP_PyrPHydrolase_MazG"/>
</dbReference>
<dbReference type="GO" id="GO:0008168">
    <property type="term" value="F:methyltransferase activity"/>
    <property type="evidence" value="ECO:0007669"/>
    <property type="project" value="InterPro"/>
</dbReference>
<gene>
    <name evidence="3" type="primary">mazG</name>
    <name evidence="3" type="ORF">MOHU_10340</name>
</gene>
<dbReference type="Gene3D" id="1.10.287.1080">
    <property type="entry name" value="MazG-like"/>
    <property type="match status" value="2"/>
</dbReference>
<evidence type="ECO:0000259" key="1">
    <source>
        <dbReference type="Pfam" id="PF00590"/>
    </source>
</evidence>
<dbReference type="GO" id="GO:0046061">
    <property type="term" value="P:dATP catabolic process"/>
    <property type="evidence" value="ECO:0007669"/>
    <property type="project" value="TreeGrafter"/>
</dbReference>
<dbReference type="Proteomes" id="UP000238415">
    <property type="component" value="Unassembled WGS sequence"/>
</dbReference>
<organism evidence="3 4">
    <name type="scientific">Neomoorella humiferrea</name>
    <dbReference type="NCBI Taxonomy" id="676965"/>
    <lineage>
        <taxon>Bacteria</taxon>
        <taxon>Bacillati</taxon>
        <taxon>Bacillota</taxon>
        <taxon>Clostridia</taxon>
        <taxon>Neomoorellales</taxon>
        <taxon>Neomoorellaceae</taxon>
        <taxon>Neomoorella</taxon>
    </lineage>
</organism>
<keyword evidence="3" id="KW-0378">Hydrolase</keyword>